<accession>I3YB89</accession>
<evidence type="ECO:0000313" key="3">
    <source>
        <dbReference type="EMBL" id="AFL74257.1"/>
    </source>
</evidence>
<dbReference type="HOGENOM" id="CLU_029425_2_2_6"/>
<dbReference type="PANTHER" id="PTHR21666">
    <property type="entry name" value="PEPTIDASE-RELATED"/>
    <property type="match status" value="1"/>
</dbReference>
<proteinExistence type="predicted"/>
<dbReference type="MEROPS" id="M23.009"/>
<evidence type="ECO:0000259" key="2">
    <source>
        <dbReference type="Pfam" id="PF01551"/>
    </source>
</evidence>
<feature type="region of interest" description="Disordered" evidence="1">
    <location>
        <begin position="1"/>
        <end position="38"/>
    </location>
</feature>
<dbReference type="InterPro" id="IPR050570">
    <property type="entry name" value="Cell_wall_metabolism_enzyme"/>
</dbReference>
<dbReference type="GO" id="GO:0004222">
    <property type="term" value="F:metalloendopeptidase activity"/>
    <property type="evidence" value="ECO:0007669"/>
    <property type="project" value="TreeGrafter"/>
</dbReference>
<feature type="compositionally biased region" description="Polar residues" evidence="1">
    <location>
        <begin position="28"/>
        <end position="38"/>
    </location>
</feature>
<dbReference type="Proteomes" id="UP000006062">
    <property type="component" value="Chromosome"/>
</dbReference>
<dbReference type="SUPFAM" id="SSF51261">
    <property type="entry name" value="Duplicated hybrid motif"/>
    <property type="match status" value="1"/>
</dbReference>
<feature type="region of interest" description="Disordered" evidence="1">
    <location>
        <begin position="262"/>
        <end position="281"/>
    </location>
</feature>
<dbReference type="PANTHER" id="PTHR21666:SF270">
    <property type="entry name" value="MUREIN HYDROLASE ACTIVATOR ENVC"/>
    <property type="match status" value="1"/>
</dbReference>
<dbReference type="Pfam" id="PF01551">
    <property type="entry name" value="Peptidase_M23"/>
    <property type="match status" value="1"/>
</dbReference>
<reference evidence="3 4" key="1">
    <citation type="submission" date="2012-06" db="EMBL/GenBank/DDBJ databases">
        <title>Complete sequence of Thiocystis violascens DSM 198.</title>
        <authorList>
            <consortium name="US DOE Joint Genome Institute"/>
            <person name="Lucas S."/>
            <person name="Han J."/>
            <person name="Lapidus A."/>
            <person name="Cheng J.-F."/>
            <person name="Goodwin L."/>
            <person name="Pitluck S."/>
            <person name="Peters L."/>
            <person name="Ovchinnikova G."/>
            <person name="Teshima H."/>
            <person name="Detter J.C."/>
            <person name="Han C."/>
            <person name="Tapia R."/>
            <person name="Land M."/>
            <person name="Hauser L."/>
            <person name="Kyrpides N."/>
            <person name="Ivanova N."/>
            <person name="Pagani I."/>
            <person name="Vogl K."/>
            <person name="Liu Z."/>
            <person name="Frigaard N.-U."/>
            <person name="Bryant D."/>
            <person name="Woyke T."/>
        </authorList>
    </citation>
    <scope>NUCLEOTIDE SEQUENCE [LARGE SCALE GENOMIC DNA]</scope>
    <source>
        <strain evidence="4">ATCC 17096 / DSM 198 / 6111</strain>
    </source>
</reference>
<dbReference type="eggNOG" id="COG0739">
    <property type="taxonomic scope" value="Bacteria"/>
</dbReference>
<feature type="compositionally biased region" description="Low complexity" evidence="1">
    <location>
        <begin position="18"/>
        <end position="27"/>
    </location>
</feature>
<dbReference type="AlphaFoldDB" id="I3YB89"/>
<dbReference type="CDD" id="cd12797">
    <property type="entry name" value="M23_peptidase"/>
    <property type="match status" value="1"/>
</dbReference>
<keyword evidence="4" id="KW-1185">Reference proteome</keyword>
<evidence type="ECO:0000256" key="1">
    <source>
        <dbReference type="SAM" id="MobiDB-lite"/>
    </source>
</evidence>
<dbReference type="STRING" id="765911.Thivi_2310"/>
<name>I3YB89_THIV6</name>
<feature type="domain" description="M23ase beta-sheet core" evidence="2">
    <location>
        <begin position="164"/>
        <end position="258"/>
    </location>
</feature>
<protein>
    <submittedName>
        <fullName evidence="3">Metalloendopeptidase-like membrane protein</fullName>
    </submittedName>
</protein>
<gene>
    <name evidence="3" type="ordered locus">Thivi_2310</name>
</gene>
<dbReference type="Gene3D" id="2.70.70.10">
    <property type="entry name" value="Glucose Permease (Domain IIA)"/>
    <property type="match status" value="1"/>
</dbReference>
<organism evidence="3 4">
    <name type="scientific">Thiocystis violascens (strain ATCC 17096 / DSM 198 / 6111)</name>
    <name type="common">Chromatium violascens</name>
    <dbReference type="NCBI Taxonomy" id="765911"/>
    <lineage>
        <taxon>Bacteria</taxon>
        <taxon>Pseudomonadati</taxon>
        <taxon>Pseudomonadota</taxon>
        <taxon>Gammaproteobacteria</taxon>
        <taxon>Chromatiales</taxon>
        <taxon>Chromatiaceae</taxon>
        <taxon>Thiocystis</taxon>
    </lineage>
</organism>
<dbReference type="EMBL" id="CP003154">
    <property type="protein sequence ID" value="AFL74257.1"/>
    <property type="molecule type" value="Genomic_DNA"/>
</dbReference>
<dbReference type="FunFam" id="2.70.70.10:FF:000006">
    <property type="entry name" value="M23 family peptidase"/>
    <property type="match status" value="1"/>
</dbReference>
<dbReference type="InterPro" id="IPR011055">
    <property type="entry name" value="Dup_hybrid_motif"/>
</dbReference>
<evidence type="ECO:0000313" key="4">
    <source>
        <dbReference type="Proteomes" id="UP000006062"/>
    </source>
</evidence>
<dbReference type="InterPro" id="IPR016047">
    <property type="entry name" value="M23ase_b-sheet_dom"/>
</dbReference>
<dbReference type="KEGG" id="tvi:Thivi_2310"/>
<sequence>MIGQYANRLPSADPPRSAPAFASAFPPTNTAESSPSRARQTVGAIASRLGDMQAELLRLNALGERLVGMSGLDPEEFDFANPPPQGGPELGPVRDYTIKEIASELSGVAGMIQDRQRKLDVLEDVLVNKDLTARALPSSWPVSTGYVSSNFGFRIHPVKKVRIFHEGVDIACPRGTPILAVADGVVTFSGRRNGYGRVVDIRHPDGLLTRYAHNTANLVKEGQRVRRGQSIASVGATGTATGPHVHFEVHKDGKVVNPMPYLNGRSTLGGAPVRTTDRSPG</sequence>